<dbReference type="KEGG" id="aalg:AREALGSMS7_05042"/>
<feature type="transmembrane region" description="Helical" evidence="1">
    <location>
        <begin position="149"/>
        <end position="166"/>
    </location>
</feature>
<accession>A0A221V485</accession>
<evidence type="ECO:0000313" key="3">
    <source>
        <dbReference type="Proteomes" id="UP000204551"/>
    </source>
</evidence>
<proteinExistence type="predicted"/>
<keyword evidence="1" id="KW-0812">Transmembrane</keyword>
<geneLocation type="plasmid" evidence="3">
    <name>psms7</name>
</geneLocation>
<feature type="transmembrane region" description="Helical" evidence="1">
    <location>
        <begin position="31"/>
        <end position="52"/>
    </location>
</feature>
<organism evidence="2 3">
    <name type="scientific">Arenibacter algicola</name>
    <dbReference type="NCBI Taxonomy" id="616991"/>
    <lineage>
        <taxon>Bacteria</taxon>
        <taxon>Pseudomonadati</taxon>
        <taxon>Bacteroidota</taxon>
        <taxon>Flavobacteriia</taxon>
        <taxon>Flavobacteriales</taxon>
        <taxon>Flavobacteriaceae</taxon>
        <taxon>Arenibacter</taxon>
    </lineage>
</organism>
<dbReference type="Proteomes" id="UP000204551">
    <property type="component" value="Plasmid pSMS7"/>
</dbReference>
<dbReference type="AlphaFoldDB" id="A0A221V485"/>
<reference evidence="2 3" key="1">
    <citation type="submission" date="2017-07" db="EMBL/GenBank/DDBJ databases">
        <title>Genome Sequence of Arenibacter algicola Strain SMS7 Isolated from a culture of the Diatom Skeletonema marinoi.</title>
        <authorList>
            <person name="Topel M."/>
            <person name="Pinder M.I.M."/>
            <person name="Johansson O.N."/>
            <person name="Kourtchenko O."/>
            <person name="Godhe A."/>
            <person name="Clarke A.K."/>
        </authorList>
    </citation>
    <scope>NUCLEOTIDE SEQUENCE [LARGE SCALE GENOMIC DNA]</scope>
    <source>
        <strain evidence="2 3">SMS7</strain>
        <plasmid evidence="3">Plasmid psms7</plasmid>
    </source>
</reference>
<keyword evidence="2" id="KW-0614">Plasmid</keyword>
<dbReference type="EMBL" id="CP022516">
    <property type="protein sequence ID" value="ASO08414.1"/>
    <property type="molecule type" value="Genomic_DNA"/>
</dbReference>
<feature type="transmembrane region" description="Helical" evidence="1">
    <location>
        <begin position="217"/>
        <end position="237"/>
    </location>
</feature>
<evidence type="ECO:0000313" key="2">
    <source>
        <dbReference type="EMBL" id="ASO08414.1"/>
    </source>
</evidence>
<sequence length="273" mass="31400">MDVEAIWNILEGLTATDVYSAYREVMRNFKVIYVGTALGVAASLFLLIREYGDVIYEAIGFSEGRRIQPPNWAKLTGIIRPTIWVVVIVLAYPQVLKGIEYILAGFQDSLGGQTGPESNFRDLWREEALRYQKLMAQTSTWDIGQKMSLIINYYIILLIKPFIILLEQDAYSLFLALRYLYLIILELFGGVALALYINKETRTHTYTWLKHMLFNYAMLGAFAMANELANLIIDFYINRNSVYSYNILIIAFGAVLKLFLFKQSFNILKSNIF</sequence>
<dbReference type="RefSeq" id="WP_093980778.1">
    <property type="nucleotide sequence ID" value="NZ_CP022516.1"/>
</dbReference>
<feature type="transmembrane region" description="Helical" evidence="1">
    <location>
        <begin position="72"/>
        <end position="92"/>
    </location>
</feature>
<name>A0A221V485_9FLAO</name>
<protein>
    <submittedName>
        <fullName evidence="2">Uncharacterized protein</fullName>
    </submittedName>
</protein>
<keyword evidence="1" id="KW-0472">Membrane</keyword>
<feature type="transmembrane region" description="Helical" evidence="1">
    <location>
        <begin position="243"/>
        <end position="261"/>
    </location>
</feature>
<evidence type="ECO:0000256" key="1">
    <source>
        <dbReference type="SAM" id="Phobius"/>
    </source>
</evidence>
<keyword evidence="1" id="KW-1133">Transmembrane helix</keyword>
<gene>
    <name evidence="2" type="ORF">AREALGSMS7_05042</name>
</gene>
<feature type="transmembrane region" description="Helical" evidence="1">
    <location>
        <begin position="178"/>
        <end position="197"/>
    </location>
</feature>